<feature type="binding site" evidence="2">
    <location>
        <begin position="177"/>
        <end position="184"/>
    </location>
    <ligand>
        <name>ATP</name>
        <dbReference type="ChEBI" id="CHEBI:30616"/>
    </ligand>
</feature>
<keyword evidence="5" id="KW-0614">Plasmid</keyword>
<name>A0A1B1S5U5_9BACL</name>
<dbReference type="PANTHER" id="PTHR13504">
    <property type="entry name" value="FIDO DOMAIN-CONTAINING PROTEIN DDB_G0283145"/>
    <property type="match status" value="1"/>
</dbReference>
<feature type="site" description="Important for autoinhibition of adenylyltransferase activity" evidence="3">
    <location>
        <position position="44"/>
    </location>
</feature>
<geneLocation type="plasmid" evidence="5 6">
    <name>pPS15-1</name>
</geneLocation>
<dbReference type="AlphaFoldDB" id="A0A1B1S5U5"/>
<keyword evidence="6" id="KW-1185">Reference proteome</keyword>
<gene>
    <name evidence="5" type="ORF">I858_016360</name>
</gene>
<dbReference type="InterPro" id="IPR003812">
    <property type="entry name" value="Fido"/>
</dbReference>
<feature type="domain" description="Fido" evidence="4">
    <location>
        <begin position="94"/>
        <end position="233"/>
    </location>
</feature>
<reference evidence="5" key="1">
    <citation type="submission" date="2016-10" db="EMBL/GenBank/DDBJ databases">
        <authorList>
            <person name="See-Too W.S."/>
        </authorList>
    </citation>
    <scope>NUCLEOTIDE SEQUENCE</scope>
    <source>
        <strain evidence="5">L10.15</strain>
        <plasmid evidence="5">pPS15-1</plasmid>
    </source>
</reference>
<evidence type="ECO:0000256" key="3">
    <source>
        <dbReference type="PIRSR" id="PIRSR640198-3"/>
    </source>
</evidence>
<dbReference type="InterPro" id="IPR036597">
    <property type="entry name" value="Fido-like_dom_sf"/>
</dbReference>
<dbReference type="Proteomes" id="UP000053354">
    <property type="component" value="Plasmid pPS15-1"/>
</dbReference>
<accession>A0A1B1S5U5</accession>
<sequence>MNQFNRIDELKNQLDQHRPLPAAAVKNLRDVYRVEWTYNSNAIEGNTLSLIETKVVMEDGLTIGGKRLQEHFEVINHAEAIRFIEDQVTQTEPLDERTLKTIHHLILKNIDDENAGRYRSINVRISGSQHESPHFLQVANEMQELFAWYDQEKDRMHPVKLAALFHFKFVYIHPFADGNGRTARLLMNLILMGHGFPPAIVKAEDAQRLTYYETLETASILGNTQPFVELIAQCVEESLTTYFKAVL</sequence>
<dbReference type="KEGG" id="pll:I858_016360"/>
<dbReference type="PANTHER" id="PTHR13504:SF38">
    <property type="entry name" value="FIDO DOMAIN-CONTAINING PROTEIN"/>
    <property type="match status" value="1"/>
</dbReference>
<evidence type="ECO:0000313" key="6">
    <source>
        <dbReference type="Proteomes" id="UP000053354"/>
    </source>
</evidence>
<dbReference type="OrthoDB" id="9813719at2"/>
<keyword evidence="2" id="KW-0547">Nucleotide-binding</keyword>
<protein>
    <submittedName>
        <fullName evidence="5">Cell filamentation protein Fic</fullName>
    </submittedName>
</protein>
<dbReference type="EMBL" id="CP016541">
    <property type="protein sequence ID" value="ANU28554.1"/>
    <property type="molecule type" value="Genomic_DNA"/>
</dbReference>
<dbReference type="InterPro" id="IPR040198">
    <property type="entry name" value="Fido_containing"/>
</dbReference>
<dbReference type="GO" id="GO:0005524">
    <property type="term" value="F:ATP binding"/>
    <property type="evidence" value="ECO:0007669"/>
    <property type="project" value="UniProtKB-KW"/>
</dbReference>
<organism evidence="5 6">
    <name type="scientific">Planococcus versutus</name>
    <dbReference type="NCBI Taxonomy" id="1302659"/>
    <lineage>
        <taxon>Bacteria</taxon>
        <taxon>Bacillati</taxon>
        <taxon>Bacillota</taxon>
        <taxon>Bacilli</taxon>
        <taxon>Bacillales</taxon>
        <taxon>Caryophanaceae</taxon>
        <taxon>Planococcus</taxon>
    </lineage>
</organism>
<evidence type="ECO:0000313" key="5">
    <source>
        <dbReference type="EMBL" id="ANU28554.1"/>
    </source>
</evidence>
<dbReference type="Gene3D" id="1.10.3290.10">
    <property type="entry name" value="Fido-like domain"/>
    <property type="match status" value="1"/>
</dbReference>
<evidence type="ECO:0000256" key="2">
    <source>
        <dbReference type="PIRSR" id="PIRSR640198-2"/>
    </source>
</evidence>
<feature type="binding site" evidence="2">
    <location>
        <begin position="211"/>
        <end position="212"/>
    </location>
    <ligand>
        <name>ATP</name>
        <dbReference type="ChEBI" id="CHEBI:30616"/>
    </ligand>
</feature>
<dbReference type="PROSITE" id="PS51459">
    <property type="entry name" value="FIDO"/>
    <property type="match status" value="1"/>
</dbReference>
<dbReference type="Pfam" id="PF02661">
    <property type="entry name" value="Fic"/>
    <property type="match status" value="1"/>
</dbReference>
<keyword evidence="2" id="KW-0067">ATP-binding</keyword>
<evidence type="ECO:0000259" key="4">
    <source>
        <dbReference type="PROSITE" id="PS51459"/>
    </source>
</evidence>
<dbReference type="SUPFAM" id="SSF140931">
    <property type="entry name" value="Fic-like"/>
    <property type="match status" value="1"/>
</dbReference>
<feature type="active site" evidence="1">
    <location>
        <position position="173"/>
    </location>
</feature>
<proteinExistence type="predicted"/>
<evidence type="ECO:0000256" key="1">
    <source>
        <dbReference type="PIRSR" id="PIRSR640198-1"/>
    </source>
</evidence>
<dbReference type="RefSeq" id="WP_049695013.1">
    <property type="nucleotide sequence ID" value="NZ_CP016541.2"/>
</dbReference>